<evidence type="ECO:0000313" key="10">
    <source>
        <dbReference type="Proteomes" id="UP000007648"/>
    </source>
</evidence>
<feature type="region of interest" description="Disordered" evidence="7">
    <location>
        <begin position="409"/>
        <end position="429"/>
    </location>
</feature>
<feature type="region of interest" description="Disordered" evidence="7">
    <location>
        <begin position="1"/>
        <end position="27"/>
    </location>
</feature>
<feature type="region of interest" description="Disordered" evidence="7">
    <location>
        <begin position="624"/>
        <end position="690"/>
    </location>
</feature>
<dbReference type="GO" id="GO:0005634">
    <property type="term" value="C:nucleus"/>
    <property type="evidence" value="ECO:0007669"/>
    <property type="project" value="UniProtKB-SubCell"/>
</dbReference>
<accession>G3WNL9</accession>
<dbReference type="InParanoid" id="G3WNL9"/>
<dbReference type="CTD" id="157313"/>
<proteinExistence type="predicted"/>
<evidence type="ECO:0000256" key="1">
    <source>
        <dbReference type="ARBA" id="ARBA00004123"/>
    </source>
</evidence>
<keyword evidence="6" id="KW-0131">Cell cycle</keyword>
<feature type="domain" description="PP1-binding" evidence="8">
    <location>
        <begin position="391"/>
        <end position="450"/>
    </location>
</feature>
<dbReference type="Proteomes" id="UP000007648">
    <property type="component" value="Unassembled WGS sequence"/>
</dbReference>
<feature type="compositionally biased region" description="Basic and acidic residues" evidence="7">
    <location>
        <begin position="624"/>
        <end position="635"/>
    </location>
</feature>
<keyword evidence="3" id="KW-0597">Phosphoprotein</keyword>
<evidence type="ECO:0000313" key="9">
    <source>
        <dbReference type="Ensembl" id="ENSSHAP00000017024.2"/>
    </source>
</evidence>
<comment type="subcellular location">
    <subcellularLocation>
        <location evidence="1">Nucleus</location>
    </subcellularLocation>
</comment>
<dbReference type="GO" id="GO:0051983">
    <property type="term" value="P:regulation of chromosome segregation"/>
    <property type="evidence" value="ECO:0007669"/>
    <property type="project" value="TreeGrafter"/>
</dbReference>
<dbReference type="GeneTree" id="ENSGT00940000154352"/>
<dbReference type="FunCoup" id="G3WNL9">
    <property type="interactions" value="2364"/>
</dbReference>
<gene>
    <name evidence="9" type="primary">CDCA2</name>
</gene>
<reference evidence="9" key="3">
    <citation type="submission" date="2025-09" db="UniProtKB">
        <authorList>
            <consortium name="Ensembl"/>
        </authorList>
    </citation>
    <scope>IDENTIFICATION</scope>
</reference>
<name>G3WNL9_SARHA</name>
<organism evidence="9 10">
    <name type="scientific">Sarcophilus harrisii</name>
    <name type="common">Tasmanian devil</name>
    <name type="synonym">Sarcophilus laniarius</name>
    <dbReference type="NCBI Taxonomy" id="9305"/>
    <lineage>
        <taxon>Eukaryota</taxon>
        <taxon>Metazoa</taxon>
        <taxon>Chordata</taxon>
        <taxon>Craniata</taxon>
        <taxon>Vertebrata</taxon>
        <taxon>Euteleostomi</taxon>
        <taxon>Mammalia</taxon>
        <taxon>Metatheria</taxon>
        <taxon>Dasyuromorphia</taxon>
        <taxon>Dasyuridae</taxon>
        <taxon>Sarcophilus</taxon>
    </lineage>
</organism>
<dbReference type="STRING" id="9305.ENSSHAP00000017024"/>
<dbReference type="RefSeq" id="XP_023351062.2">
    <property type="nucleotide sequence ID" value="XM_023495294.2"/>
</dbReference>
<evidence type="ECO:0000256" key="7">
    <source>
        <dbReference type="SAM" id="MobiDB-lite"/>
    </source>
</evidence>
<keyword evidence="4" id="KW-0832">Ubl conjugation</keyword>
<feature type="compositionally biased region" description="Basic and acidic residues" evidence="7">
    <location>
        <begin position="1025"/>
        <end position="1034"/>
    </location>
</feature>
<dbReference type="PANTHER" id="PTHR21603">
    <property type="entry name" value="ANTIGEN KI-67-LIKE PROTEIN"/>
    <property type="match status" value="1"/>
</dbReference>
<feature type="region of interest" description="Disordered" evidence="7">
    <location>
        <begin position="796"/>
        <end position="845"/>
    </location>
</feature>
<dbReference type="GO" id="GO:0005694">
    <property type="term" value="C:chromosome"/>
    <property type="evidence" value="ECO:0007669"/>
    <property type="project" value="TreeGrafter"/>
</dbReference>
<keyword evidence="5" id="KW-0539">Nucleus</keyword>
<dbReference type="Ensembl" id="ENSSHAT00000017166.2">
    <property type="protein sequence ID" value="ENSSHAP00000017024.2"/>
    <property type="gene ID" value="ENSSHAG00000014469.2"/>
</dbReference>
<keyword evidence="2" id="KW-1017">Isopeptide bond</keyword>
<evidence type="ECO:0000256" key="3">
    <source>
        <dbReference type="ARBA" id="ARBA00022553"/>
    </source>
</evidence>
<dbReference type="HOGENOM" id="CLU_011968_0_0_1"/>
<evidence type="ECO:0000256" key="4">
    <source>
        <dbReference type="ARBA" id="ARBA00022843"/>
    </source>
</evidence>
<evidence type="ECO:0000256" key="5">
    <source>
        <dbReference type="ARBA" id="ARBA00023242"/>
    </source>
</evidence>
<protein>
    <submittedName>
        <fullName evidence="9">Cell division cycle associated 2</fullName>
    </submittedName>
</protein>
<dbReference type="PANTHER" id="PTHR21603:SF16">
    <property type="entry name" value="CELL DIVISION CYCLE-ASSOCIATED PROTEIN 2"/>
    <property type="match status" value="1"/>
</dbReference>
<dbReference type="KEGG" id="shr:100932931"/>
<feature type="region of interest" description="Disordered" evidence="7">
    <location>
        <begin position="591"/>
        <end position="610"/>
    </location>
</feature>
<evidence type="ECO:0000256" key="6">
    <source>
        <dbReference type="ARBA" id="ARBA00023306"/>
    </source>
</evidence>
<dbReference type="Pfam" id="PF15276">
    <property type="entry name" value="PP1_bind"/>
    <property type="match status" value="1"/>
</dbReference>
<reference evidence="9" key="2">
    <citation type="submission" date="2025-08" db="UniProtKB">
        <authorList>
            <consortium name="Ensembl"/>
        </authorList>
    </citation>
    <scope>IDENTIFICATION</scope>
</reference>
<dbReference type="GO" id="GO:0007088">
    <property type="term" value="P:regulation of mitotic nuclear division"/>
    <property type="evidence" value="ECO:0007669"/>
    <property type="project" value="TreeGrafter"/>
</dbReference>
<keyword evidence="10" id="KW-1185">Reference proteome</keyword>
<evidence type="ECO:0000256" key="2">
    <source>
        <dbReference type="ARBA" id="ARBA00022499"/>
    </source>
</evidence>
<feature type="compositionally biased region" description="Basic and acidic residues" evidence="7">
    <location>
        <begin position="1"/>
        <end position="11"/>
    </location>
</feature>
<dbReference type="InterPro" id="IPR029334">
    <property type="entry name" value="PP1-bd"/>
</dbReference>
<sequence>MDVISETKDGLEEPVTNGVENKSLGDKKHLIHSKQEAVVDPIFKTPDKVKTPMNFSTITVEQLGITPDSFVKNSPGKSLLKKSRRRSTIGVRGSPETNLLIKYIAQQRNLKNTNDSPLVEASPSIQQASPFRYRNGDSLRERISAFQSAFHQVKENEGKPGHLGPEGEFQAADCTKNKSPKHCEQPKPCGELPSKRRRISYQRDLKENIADGEKKLTDIQICHIATFPDANRTYTCETSTTDHSKESSFDPSIVAQSGCSVLEETSLKNLSGPAKGKDTAGCAEEELASNAASRHRGRRSKFEKELNTETFNETMPPIAPVYQGDLSSCESSFLRSVLKKTPVKLLLESLQEHCDTTGYDGKQSFSFSDLSKGCEELKNEKSSLKFPKPWHRKRVTFGEELSPEVFDESLPANTPLRKGGTPARNQDVRSIHPPLFPRLSEAISQPSFEEPEQELVKMEPLEVSFAVLGHATNSSSSETVEVFDAVNSSSKCEKISPLKVSRITRSASKRKQSVNVTAEADFSNLVNIDIKNDREKRPSKKKAQGTKNTNRTASKRIQVLKNCRRRKGKGKSLQKSFYGLREVASKKPLLSPIPEIPETPSTTAFNTERPPVLWNSDCLDMLKEDSSSSKVRGEDSVNSGPNRPVGKFRNKYLSQNPEISDPLYEENDVSERSSSDIESDSSHGPVSFDRDSNISMITVYGSGCIQHPDKLEHQEHIKKRTKNQNVCLLSPTLTLAAEEEITPIIPNSSFFLLQPLQSAAIIPNVQSASEPESFNSTQQVEDVSMSCGKQKDVLMASEERPKSTHLANAPKAESNHPEDADMSEDVEQQTVSRGQELKQRKPKANSGILTYKNLMKRRRRSSIYCPADQIMHFEDPGNQPPTSYPMEELPADNSELFNNLTESIKQAFRRLNTSGSKVRRSTRFRRNSDSQGLIWVSLPGPSTSYISQKAKRTTMCSSNTREFENLSFVHGPCLLSSISSRENLENDPVSGASYGTRRKSFCASALSETRSTSRPRYYRRTSLSHRNEENHPKDFDKIEVLENPNNI</sequence>
<feature type="compositionally biased region" description="Low complexity" evidence="7">
    <location>
        <begin position="591"/>
        <end position="602"/>
    </location>
</feature>
<dbReference type="GeneID" id="100932931"/>
<dbReference type="OrthoDB" id="9947694at2759"/>
<reference evidence="9 10" key="1">
    <citation type="journal article" date="2011" name="Proc. Natl. Acad. Sci. U.S.A.">
        <title>Genetic diversity and population structure of the endangered marsupial Sarcophilus harrisii (Tasmanian devil).</title>
        <authorList>
            <person name="Miller W."/>
            <person name="Hayes V.M."/>
            <person name="Ratan A."/>
            <person name="Petersen D.C."/>
            <person name="Wittekindt N.E."/>
            <person name="Miller J."/>
            <person name="Walenz B."/>
            <person name="Knight J."/>
            <person name="Qi J."/>
            <person name="Zhao F."/>
            <person name="Wang Q."/>
            <person name="Bedoya-Reina O.C."/>
            <person name="Katiyar N."/>
            <person name="Tomsho L.P."/>
            <person name="Kasson L.M."/>
            <person name="Hardie R.A."/>
            <person name="Woodbridge P."/>
            <person name="Tindall E.A."/>
            <person name="Bertelsen M.F."/>
            <person name="Dixon D."/>
            <person name="Pyecroft S."/>
            <person name="Helgen K.M."/>
            <person name="Lesk A.M."/>
            <person name="Pringle T.H."/>
            <person name="Patterson N."/>
            <person name="Zhang Y."/>
            <person name="Kreiss A."/>
            <person name="Woods G.M."/>
            <person name="Jones M.E."/>
            <person name="Schuster S.C."/>
        </authorList>
    </citation>
    <scope>NUCLEOTIDE SEQUENCE [LARGE SCALE GENOMIC DNA]</scope>
</reference>
<dbReference type="eggNOG" id="ENOG502S079">
    <property type="taxonomic scope" value="Eukaryota"/>
</dbReference>
<feature type="region of interest" description="Disordered" evidence="7">
    <location>
        <begin position="530"/>
        <end position="556"/>
    </location>
</feature>
<evidence type="ECO:0000259" key="8">
    <source>
        <dbReference type="Pfam" id="PF15276"/>
    </source>
</evidence>
<feature type="region of interest" description="Disordered" evidence="7">
    <location>
        <begin position="1012"/>
        <end position="1034"/>
    </location>
</feature>
<dbReference type="AlphaFoldDB" id="G3WNL9"/>